<proteinExistence type="inferred from homology"/>
<organism evidence="3 4">
    <name type="scientific">Oryzomicrobium terrae</name>
    <dbReference type="NCBI Taxonomy" id="1735038"/>
    <lineage>
        <taxon>Bacteria</taxon>
        <taxon>Pseudomonadati</taxon>
        <taxon>Pseudomonadota</taxon>
        <taxon>Betaproteobacteria</taxon>
        <taxon>Rhodocyclales</taxon>
        <taxon>Rhodocyclaceae</taxon>
        <taxon>Oryzomicrobium</taxon>
    </lineage>
</organism>
<gene>
    <name evidence="3" type="primary">bolA</name>
    <name evidence="3" type="ORF">OTERR_24420</name>
</gene>
<dbReference type="Proteomes" id="UP000323671">
    <property type="component" value="Chromosome"/>
</dbReference>
<keyword evidence="4" id="KW-1185">Reference proteome</keyword>
<dbReference type="EMBL" id="CP022579">
    <property type="protein sequence ID" value="QEL65918.1"/>
    <property type="molecule type" value="Genomic_DNA"/>
</dbReference>
<dbReference type="SUPFAM" id="SSF82657">
    <property type="entry name" value="BolA-like"/>
    <property type="match status" value="1"/>
</dbReference>
<dbReference type="InterPro" id="IPR050961">
    <property type="entry name" value="BolA/IbaG_stress_morph_reg"/>
</dbReference>
<dbReference type="KEGG" id="otr:OTERR_24420"/>
<dbReference type="Pfam" id="PF01722">
    <property type="entry name" value="BolA"/>
    <property type="match status" value="1"/>
</dbReference>
<comment type="similarity">
    <text evidence="1 2">Belongs to the BolA/IbaG family.</text>
</comment>
<dbReference type="PIRSF" id="PIRSF003113">
    <property type="entry name" value="BolA"/>
    <property type="match status" value="1"/>
</dbReference>
<accession>A0A5C1ECB4</accession>
<sequence>MVRIEDLEAALKAGLPCQHLAVDGDGRHFQALIVSDAFKGLSRVRQHQLVYQTLGATMHDDLVHALALKTLTPDEWEAQRG</sequence>
<evidence type="ECO:0000313" key="3">
    <source>
        <dbReference type="EMBL" id="QEL65918.1"/>
    </source>
</evidence>
<dbReference type="PANTHER" id="PTHR46229:SF2">
    <property type="entry name" value="BOLA-LIKE PROTEIN 1"/>
    <property type="match status" value="1"/>
</dbReference>
<name>A0A5C1ECB4_9RHOO</name>
<evidence type="ECO:0000313" key="4">
    <source>
        <dbReference type="Proteomes" id="UP000323671"/>
    </source>
</evidence>
<evidence type="ECO:0000256" key="1">
    <source>
        <dbReference type="ARBA" id="ARBA00005578"/>
    </source>
</evidence>
<dbReference type="AlphaFoldDB" id="A0A5C1ECB4"/>
<dbReference type="Gene3D" id="3.30.300.90">
    <property type="entry name" value="BolA-like"/>
    <property type="match status" value="1"/>
</dbReference>
<dbReference type="RefSeq" id="WP_054621317.1">
    <property type="nucleotide sequence ID" value="NZ_CP022579.1"/>
</dbReference>
<dbReference type="PANTHER" id="PTHR46229">
    <property type="entry name" value="BOLA TRANSCRIPTION REGULATOR"/>
    <property type="match status" value="1"/>
</dbReference>
<dbReference type="InterPro" id="IPR036065">
    <property type="entry name" value="BolA-like_sf"/>
</dbReference>
<evidence type="ECO:0000256" key="2">
    <source>
        <dbReference type="RuleBase" id="RU003860"/>
    </source>
</evidence>
<reference evidence="3 4" key="1">
    <citation type="submission" date="2017-07" db="EMBL/GenBank/DDBJ databases">
        <title>Complete genome sequence of Oryzomicrobium terrae TPP412.</title>
        <authorList>
            <person name="Chiu L.-W."/>
            <person name="Lo K.-J."/>
            <person name="Tsai Y.-M."/>
            <person name="Lin S.-S."/>
            <person name="Kuo C.-H."/>
            <person name="Liu C.-T."/>
        </authorList>
    </citation>
    <scope>NUCLEOTIDE SEQUENCE [LARGE SCALE GENOMIC DNA]</scope>
    <source>
        <strain evidence="3 4">TPP412</strain>
    </source>
</reference>
<protein>
    <submittedName>
        <fullName evidence="3">BolA family protein/stress-induced morphogen</fullName>
    </submittedName>
</protein>
<dbReference type="InterPro" id="IPR002634">
    <property type="entry name" value="BolA"/>
</dbReference>